<dbReference type="GO" id="GO:0003677">
    <property type="term" value="F:DNA binding"/>
    <property type="evidence" value="ECO:0007669"/>
    <property type="project" value="UniProtKB-UniRule"/>
</dbReference>
<gene>
    <name evidence="8" type="ORF">FJM51_04200</name>
</gene>
<protein>
    <submittedName>
        <fullName evidence="8">DUF4102 domain-containing protein</fullName>
    </submittedName>
</protein>
<evidence type="ECO:0000313" key="9">
    <source>
        <dbReference type="Proteomes" id="UP000319255"/>
    </source>
</evidence>
<dbReference type="InterPro" id="IPR011010">
    <property type="entry name" value="DNA_brk_join_enz"/>
</dbReference>
<keyword evidence="3 5" id="KW-0238">DNA-binding</keyword>
<name>A0A501WUZ2_9RHOB</name>
<dbReference type="CDD" id="cd00801">
    <property type="entry name" value="INT_P4_C"/>
    <property type="match status" value="1"/>
</dbReference>
<dbReference type="OrthoDB" id="7615137at2"/>
<dbReference type="Pfam" id="PF00589">
    <property type="entry name" value="Phage_integrase"/>
    <property type="match status" value="1"/>
</dbReference>
<dbReference type="PROSITE" id="PS51900">
    <property type="entry name" value="CB"/>
    <property type="match status" value="1"/>
</dbReference>
<dbReference type="InterPro" id="IPR038488">
    <property type="entry name" value="Integrase_DNA-bd_sf"/>
</dbReference>
<feature type="domain" description="Core-binding (CB)" evidence="7">
    <location>
        <begin position="148"/>
        <end position="223"/>
    </location>
</feature>
<dbReference type="Gene3D" id="3.30.160.390">
    <property type="entry name" value="Integrase, DNA-binding domain"/>
    <property type="match status" value="1"/>
</dbReference>
<keyword evidence="4" id="KW-0233">DNA recombination</keyword>
<sequence length="442" mass="48451">MSDSNCKTEDFASQSLTVGNFAYQADLLPLCYPKGPFDLAKALTTKAVEAAKADPERRYEMPDPALSGLYLVVQPSGAKSWALRYRFGGKTAKLTLGRWPLLGLADARAAASAAVEKIERGRDPAAEKKATKVARLDAQLAERDKIKTLVGRYAARHLATLKSGATVRRELERHVVAAWGERDIQTITRRDVIDLLDGIADSGRAVTANRVRAYLGKFLNWAVERDIIAANPALTVKPVTKEASRDRYLTDDEIRWFWQACEAEGFPWGPLGKLLLLTGQRLGEVTQMTEGEIRGDVWHLPAARTKNARAHDVPLSEASRAVLAGVERIKSRAGLIFTTTGETPISGFHRGRNHLAEAMAEIAAKERGEPVEIPRWTFHDLRRTAATGMARLGIPVRVTEAVLNHVSGTGGGIVAVYQRHDYADEKRAALNAWADSVFSKVG</sequence>
<dbReference type="PROSITE" id="PS51898">
    <property type="entry name" value="TYR_RECOMBINASE"/>
    <property type="match status" value="1"/>
</dbReference>
<feature type="domain" description="Tyr recombinase" evidence="6">
    <location>
        <begin position="244"/>
        <end position="431"/>
    </location>
</feature>
<evidence type="ECO:0000256" key="2">
    <source>
        <dbReference type="ARBA" id="ARBA00022908"/>
    </source>
</evidence>
<organism evidence="8 9">
    <name type="scientific">Amaricoccus solimangrovi</name>
    <dbReference type="NCBI Taxonomy" id="2589815"/>
    <lineage>
        <taxon>Bacteria</taxon>
        <taxon>Pseudomonadati</taxon>
        <taxon>Pseudomonadota</taxon>
        <taxon>Alphaproteobacteria</taxon>
        <taxon>Rhodobacterales</taxon>
        <taxon>Paracoccaceae</taxon>
        <taxon>Amaricoccus</taxon>
    </lineage>
</organism>
<accession>A0A501WUZ2</accession>
<dbReference type="InterPro" id="IPR044068">
    <property type="entry name" value="CB"/>
</dbReference>
<dbReference type="GO" id="GO:0006310">
    <property type="term" value="P:DNA recombination"/>
    <property type="evidence" value="ECO:0007669"/>
    <property type="project" value="UniProtKB-KW"/>
</dbReference>
<dbReference type="GO" id="GO:0015074">
    <property type="term" value="P:DNA integration"/>
    <property type="evidence" value="ECO:0007669"/>
    <property type="project" value="UniProtKB-KW"/>
</dbReference>
<dbReference type="InterPro" id="IPR013762">
    <property type="entry name" value="Integrase-like_cat_sf"/>
</dbReference>
<dbReference type="AlphaFoldDB" id="A0A501WUZ2"/>
<dbReference type="Gene3D" id="1.10.150.130">
    <property type="match status" value="1"/>
</dbReference>
<evidence type="ECO:0000256" key="5">
    <source>
        <dbReference type="PROSITE-ProRule" id="PRU01248"/>
    </source>
</evidence>
<evidence type="ECO:0000256" key="1">
    <source>
        <dbReference type="ARBA" id="ARBA00008857"/>
    </source>
</evidence>
<dbReference type="InterPro" id="IPR002104">
    <property type="entry name" value="Integrase_catalytic"/>
</dbReference>
<reference evidence="8 9" key="1">
    <citation type="submission" date="2019-06" db="EMBL/GenBank/DDBJ databases">
        <title>A novel bacterium of genus Amaricoccus, isolated from marine sediment.</title>
        <authorList>
            <person name="Huang H."/>
            <person name="Mo K."/>
            <person name="Hu Y."/>
        </authorList>
    </citation>
    <scope>NUCLEOTIDE SEQUENCE [LARGE SCALE GENOMIC DNA]</scope>
    <source>
        <strain evidence="8 9">HB172011</strain>
    </source>
</reference>
<comment type="caution">
    <text evidence="8">The sequence shown here is derived from an EMBL/GenBank/DDBJ whole genome shotgun (WGS) entry which is preliminary data.</text>
</comment>
<evidence type="ECO:0000313" key="8">
    <source>
        <dbReference type="EMBL" id="TPE53228.1"/>
    </source>
</evidence>
<dbReference type="InterPro" id="IPR025166">
    <property type="entry name" value="Integrase_DNA_bind_dom"/>
</dbReference>
<evidence type="ECO:0000259" key="7">
    <source>
        <dbReference type="PROSITE" id="PS51900"/>
    </source>
</evidence>
<dbReference type="InterPro" id="IPR010998">
    <property type="entry name" value="Integrase_recombinase_N"/>
</dbReference>
<dbReference type="InterPro" id="IPR053876">
    <property type="entry name" value="Phage_int_M"/>
</dbReference>
<proteinExistence type="inferred from homology"/>
<dbReference type="Pfam" id="PF13356">
    <property type="entry name" value="Arm-DNA-bind_3"/>
    <property type="match status" value="1"/>
</dbReference>
<dbReference type="Gene3D" id="1.10.443.10">
    <property type="entry name" value="Intergrase catalytic core"/>
    <property type="match status" value="1"/>
</dbReference>
<dbReference type="EMBL" id="VFRP01000002">
    <property type="protein sequence ID" value="TPE53228.1"/>
    <property type="molecule type" value="Genomic_DNA"/>
</dbReference>
<dbReference type="InterPro" id="IPR050808">
    <property type="entry name" value="Phage_Integrase"/>
</dbReference>
<dbReference type="PANTHER" id="PTHR30629">
    <property type="entry name" value="PROPHAGE INTEGRASE"/>
    <property type="match status" value="1"/>
</dbReference>
<dbReference type="SUPFAM" id="SSF56349">
    <property type="entry name" value="DNA breaking-rejoining enzymes"/>
    <property type="match status" value="1"/>
</dbReference>
<keyword evidence="2" id="KW-0229">DNA integration</keyword>
<keyword evidence="9" id="KW-1185">Reference proteome</keyword>
<dbReference type="PANTHER" id="PTHR30629:SF2">
    <property type="entry name" value="PROPHAGE INTEGRASE INTS-RELATED"/>
    <property type="match status" value="1"/>
</dbReference>
<evidence type="ECO:0000259" key="6">
    <source>
        <dbReference type="PROSITE" id="PS51898"/>
    </source>
</evidence>
<comment type="similarity">
    <text evidence="1">Belongs to the 'phage' integrase family.</text>
</comment>
<evidence type="ECO:0000256" key="3">
    <source>
        <dbReference type="ARBA" id="ARBA00023125"/>
    </source>
</evidence>
<evidence type="ECO:0000256" key="4">
    <source>
        <dbReference type="ARBA" id="ARBA00023172"/>
    </source>
</evidence>
<dbReference type="Pfam" id="PF22022">
    <property type="entry name" value="Phage_int_M"/>
    <property type="match status" value="1"/>
</dbReference>
<dbReference type="Proteomes" id="UP000319255">
    <property type="component" value="Unassembled WGS sequence"/>
</dbReference>